<evidence type="ECO:0000256" key="7">
    <source>
        <dbReference type="ARBA" id="ARBA00023235"/>
    </source>
</evidence>
<dbReference type="InterPro" id="IPR036611">
    <property type="entry name" value="Trigger_fac_ribosome-bd_sf"/>
</dbReference>
<dbReference type="Pfam" id="PF05698">
    <property type="entry name" value="Trigger_C"/>
    <property type="match status" value="1"/>
</dbReference>
<keyword evidence="5 9" id="KW-0697">Rotamase</keyword>
<evidence type="ECO:0000256" key="1">
    <source>
        <dbReference type="ARBA" id="ARBA00000971"/>
    </source>
</evidence>
<dbReference type="PIRSF" id="PIRSF003095">
    <property type="entry name" value="Trigger_factor"/>
    <property type="match status" value="1"/>
</dbReference>
<comment type="domain">
    <text evidence="9">Consists of 3 domains; the N-terminus binds the ribosome, the middle domain has PPIase activity, while the C-terminus has intrinsic chaperone activity on its own.</text>
</comment>
<name>A0A399E518_9DEIN</name>
<feature type="coiled-coil region" evidence="10">
    <location>
        <begin position="281"/>
        <end position="315"/>
    </location>
</feature>
<keyword evidence="10" id="KW-0175">Coiled coil</keyword>
<dbReference type="PANTHER" id="PTHR30560:SF3">
    <property type="entry name" value="TRIGGER FACTOR-LIKE PROTEIN TIG, CHLOROPLASTIC"/>
    <property type="match status" value="1"/>
</dbReference>
<dbReference type="GO" id="GO:0044183">
    <property type="term" value="F:protein folding chaperone"/>
    <property type="evidence" value="ECO:0007669"/>
    <property type="project" value="TreeGrafter"/>
</dbReference>
<dbReference type="HAMAP" id="MF_00303">
    <property type="entry name" value="Trigger_factor_Tig"/>
    <property type="match status" value="1"/>
</dbReference>
<dbReference type="InterPro" id="IPR027304">
    <property type="entry name" value="Trigger_fact/SurA_dom_sf"/>
</dbReference>
<proteinExistence type="inferred from homology"/>
<reference evidence="13 14" key="1">
    <citation type="submission" date="2018-08" db="EMBL/GenBank/DDBJ databases">
        <title>Meiothermus cateniformans JCM 15151 genome sequencing project.</title>
        <authorList>
            <person name="Da Costa M.S."/>
            <person name="Albuquerque L."/>
            <person name="Raposo P."/>
            <person name="Froufe H.J.C."/>
            <person name="Barroso C.S."/>
            <person name="Egas C."/>
        </authorList>
    </citation>
    <scope>NUCLEOTIDE SEQUENCE [LARGE SCALE GENOMIC DNA]</scope>
    <source>
        <strain evidence="13 14">JCM 15151</strain>
    </source>
</reference>
<dbReference type="GO" id="GO:0043022">
    <property type="term" value="F:ribosome binding"/>
    <property type="evidence" value="ECO:0007669"/>
    <property type="project" value="TreeGrafter"/>
</dbReference>
<evidence type="ECO:0000256" key="10">
    <source>
        <dbReference type="SAM" id="Coils"/>
    </source>
</evidence>
<comment type="caution">
    <text evidence="13">The sequence shown here is derived from an EMBL/GenBank/DDBJ whole genome shotgun (WGS) entry which is preliminary data.</text>
</comment>
<keyword evidence="9" id="KW-0963">Cytoplasm</keyword>
<dbReference type="RefSeq" id="WP_027886877.1">
    <property type="nucleotide sequence ID" value="NZ_JBHSXZ010000002.1"/>
</dbReference>
<evidence type="ECO:0000259" key="11">
    <source>
        <dbReference type="Pfam" id="PF05697"/>
    </source>
</evidence>
<dbReference type="GO" id="GO:0015031">
    <property type="term" value="P:protein transport"/>
    <property type="evidence" value="ECO:0007669"/>
    <property type="project" value="UniProtKB-UniRule"/>
</dbReference>
<feature type="domain" description="Trigger factor C-terminal" evidence="12">
    <location>
        <begin position="239"/>
        <end position="395"/>
    </location>
</feature>
<evidence type="ECO:0000313" key="13">
    <source>
        <dbReference type="EMBL" id="RIH78593.1"/>
    </source>
</evidence>
<keyword evidence="9" id="KW-0131">Cell cycle</keyword>
<dbReference type="OrthoDB" id="9767721at2"/>
<dbReference type="Gene3D" id="1.10.3120.10">
    <property type="entry name" value="Trigger factor, C-terminal domain"/>
    <property type="match status" value="1"/>
</dbReference>
<evidence type="ECO:0000256" key="6">
    <source>
        <dbReference type="ARBA" id="ARBA00023186"/>
    </source>
</evidence>
<accession>A0A399E518</accession>
<dbReference type="AlphaFoldDB" id="A0A399E518"/>
<protein>
    <recommendedName>
        <fullName evidence="4 9">Trigger factor</fullName>
        <shortName evidence="9">TF</shortName>
        <ecNumber evidence="3 9">5.2.1.8</ecNumber>
    </recommendedName>
    <alternativeName>
        <fullName evidence="8 9">PPIase</fullName>
    </alternativeName>
</protein>
<dbReference type="GO" id="GO:0003755">
    <property type="term" value="F:peptidyl-prolyl cis-trans isomerase activity"/>
    <property type="evidence" value="ECO:0007669"/>
    <property type="project" value="UniProtKB-UniRule"/>
</dbReference>
<dbReference type="SUPFAM" id="SSF109998">
    <property type="entry name" value="Triger factor/SurA peptide-binding domain-like"/>
    <property type="match status" value="1"/>
</dbReference>
<dbReference type="InterPro" id="IPR008880">
    <property type="entry name" value="Trigger_fac_C"/>
</dbReference>
<evidence type="ECO:0000256" key="3">
    <source>
        <dbReference type="ARBA" id="ARBA00013194"/>
    </source>
</evidence>
<evidence type="ECO:0000256" key="9">
    <source>
        <dbReference type="HAMAP-Rule" id="MF_00303"/>
    </source>
</evidence>
<dbReference type="InterPro" id="IPR046357">
    <property type="entry name" value="PPIase_dom_sf"/>
</dbReference>
<gene>
    <name evidence="9 13" type="primary">tig</name>
    <name evidence="13" type="ORF">Mcate_00771</name>
</gene>
<dbReference type="PANTHER" id="PTHR30560">
    <property type="entry name" value="TRIGGER FACTOR CHAPERONE AND PEPTIDYL-PROLYL CIS/TRANS ISOMERASE"/>
    <property type="match status" value="1"/>
</dbReference>
<dbReference type="InterPro" id="IPR037041">
    <property type="entry name" value="Trigger_fac_C_sf"/>
</dbReference>
<keyword evidence="6 9" id="KW-0143">Chaperone</keyword>
<dbReference type="Proteomes" id="UP000266089">
    <property type="component" value="Unassembled WGS sequence"/>
</dbReference>
<comment type="similarity">
    <text evidence="2 9">Belongs to the FKBP-type PPIase family. Tig subfamily.</text>
</comment>
<dbReference type="GO" id="GO:0005737">
    <property type="term" value="C:cytoplasm"/>
    <property type="evidence" value="ECO:0007669"/>
    <property type="project" value="UniProtKB-SubCell"/>
</dbReference>
<keyword evidence="9" id="KW-0132">Cell division</keyword>
<comment type="function">
    <text evidence="9">Involved in protein export. Acts as a chaperone by maintaining the newly synthesized protein in an open conformation. Functions as a peptidyl-prolyl cis-trans isomerase.</text>
</comment>
<comment type="catalytic activity">
    <reaction evidence="1 9">
        <text>[protein]-peptidylproline (omega=180) = [protein]-peptidylproline (omega=0)</text>
        <dbReference type="Rhea" id="RHEA:16237"/>
        <dbReference type="Rhea" id="RHEA-COMP:10747"/>
        <dbReference type="Rhea" id="RHEA-COMP:10748"/>
        <dbReference type="ChEBI" id="CHEBI:83833"/>
        <dbReference type="ChEBI" id="CHEBI:83834"/>
        <dbReference type="EC" id="5.2.1.8"/>
    </reaction>
</comment>
<dbReference type="GO" id="GO:0051301">
    <property type="term" value="P:cell division"/>
    <property type="evidence" value="ECO:0007669"/>
    <property type="project" value="UniProtKB-KW"/>
</dbReference>
<feature type="domain" description="Trigger factor ribosome-binding bacterial" evidence="11">
    <location>
        <begin position="6"/>
        <end position="143"/>
    </location>
</feature>
<dbReference type="GO" id="GO:0043335">
    <property type="term" value="P:protein unfolding"/>
    <property type="evidence" value="ECO:0007669"/>
    <property type="project" value="TreeGrafter"/>
</dbReference>
<dbReference type="EMBL" id="QWKX01000013">
    <property type="protein sequence ID" value="RIH78593.1"/>
    <property type="molecule type" value="Genomic_DNA"/>
</dbReference>
<evidence type="ECO:0000256" key="5">
    <source>
        <dbReference type="ARBA" id="ARBA00023110"/>
    </source>
</evidence>
<dbReference type="InterPro" id="IPR008881">
    <property type="entry name" value="Trigger_fac_ribosome-bd_bac"/>
</dbReference>
<dbReference type="SUPFAM" id="SSF102735">
    <property type="entry name" value="Trigger factor ribosome-binding domain"/>
    <property type="match status" value="1"/>
</dbReference>
<dbReference type="Gene3D" id="3.10.50.40">
    <property type="match status" value="1"/>
</dbReference>
<evidence type="ECO:0000256" key="2">
    <source>
        <dbReference type="ARBA" id="ARBA00005464"/>
    </source>
</evidence>
<dbReference type="EC" id="5.2.1.8" evidence="3 9"/>
<evidence type="ECO:0000313" key="14">
    <source>
        <dbReference type="Proteomes" id="UP000266089"/>
    </source>
</evidence>
<dbReference type="InterPro" id="IPR005215">
    <property type="entry name" value="Trig_fac"/>
</dbReference>
<organism evidence="13 14">
    <name type="scientific">Meiothermus taiwanensis</name>
    <dbReference type="NCBI Taxonomy" id="172827"/>
    <lineage>
        <taxon>Bacteria</taxon>
        <taxon>Thermotogati</taxon>
        <taxon>Deinococcota</taxon>
        <taxon>Deinococci</taxon>
        <taxon>Thermales</taxon>
        <taxon>Thermaceae</taxon>
        <taxon>Meiothermus</taxon>
    </lineage>
</organism>
<sequence>MAEILERDGYRVKIKVEVPASQVEQAYRSVLSDYASRIRVPGFRPGKAPAKVVEAKIGKEILLGEVKEALRDETFPEAARELSLLPVGARVLEEHLTFGEPFVYTVEVENYPEVKLPDWRSFRLEVATPELTEEVVNRALEDLRSRYGEMVAVDREVQANDHVFIETEDGGRFPVVMENAQPHVREALLGKKAGDEVLVPVKDGETVVREVKTKILEVKALQLPELDDEFAKTVGEDNLEALTTKVRESLRAQFERETRNAKASQLLEKLAEALEVEIPPSMQQREERSLLESLAEDLQQQRLDINEYLQQLERDGKLEEFKQNLSQNATKRLRRSLAVEALAEELKTTLSQEEFDEFLAELARSYRTTPARLQNELGQEALARLRIQRLHDKALLEAVQILEGTPA</sequence>
<dbReference type="Pfam" id="PF05697">
    <property type="entry name" value="Trigger_N"/>
    <property type="match status" value="1"/>
</dbReference>
<evidence type="ECO:0000256" key="8">
    <source>
        <dbReference type="ARBA" id="ARBA00029986"/>
    </source>
</evidence>
<keyword evidence="7 9" id="KW-0413">Isomerase</keyword>
<comment type="subcellular location">
    <subcellularLocation>
        <location evidence="9">Cytoplasm</location>
    </subcellularLocation>
    <text evidence="9">About half TF is bound to the ribosome near the polypeptide exit tunnel while the other half is free in the cytoplasm.</text>
</comment>
<evidence type="ECO:0000259" key="12">
    <source>
        <dbReference type="Pfam" id="PF05698"/>
    </source>
</evidence>
<dbReference type="NCBIfam" id="TIGR00115">
    <property type="entry name" value="tig"/>
    <property type="match status" value="1"/>
</dbReference>
<dbReference type="Gene3D" id="3.30.70.1050">
    <property type="entry name" value="Trigger factor ribosome-binding domain"/>
    <property type="match status" value="1"/>
</dbReference>
<dbReference type="GO" id="GO:0051083">
    <property type="term" value="P:'de novo' cotranslational protein folding"/>
    <property type="evidence" value="ECO:0007669"/>
    <property type="project" value="TreeGrafter"/>
</dbReference>
<evidence type="ECO:0000256" key="4">
    <source>
        <dbReference type="ARBA" id="ARBA00016902"/>
    </source>
</evidence>